<proteinExistence type="predicted"/>
<evidence type="ECO:0000256" key="10">
    <source>
        <dbReference type="PROSITE-ProRule" id="PRU00089"/>
    </source>
</evidence>
<evidence type="ECO:0000256" key="2">
    <source>
        <dbReference type="ARBA" id="ARBA00022491"/>
    </source>
</evidence>
<dbReference type="InterPro" id="IPR047412">
    <property type="entry name" value="FH_FOXP1_P2"/>
</dbReference>
<dbReference type="Gene3D" id="1.20.5.340">
    <property type="match status" value="1"/>
</dbReference>
<dbReference type="Proteomes" id="UP000606274">
    <property type="component" value="Unassembled WGS sequence"/>
</dbReference>
<feature type="compositionally biased region" description="Basic and acidic residues" evidence="11">
    <location>
        <begin position="866"/>
        <end position="884"/>
    </location>
</feature>
<feature type="domain" description="Fork-head" evidence="12">
    <location>
        <begin position="673"/>
        <end position="746"/>
    </location>
</feature>
<dbReference type="GO" id="GO:0008270">
    <property type="term" value="F:zinc ion binding"/>
    <property type="evidence" value="ECO:0007669"/>
    <property type="project" value="UniProtKB-KW"/>
</dbReference>
<dbReference type="FunFam" id="1.20.5.340:FF:000005">
    <property type="entry name" value="Forkhead box P1, isoform CRA_f"/>
    <property type="match status" value="1"/>
</dbReference>
<evidence type="ECO:0000256" key="9">
    <source>
        <dbReference type="ARBA" id="ARBA00023242"/>
    </source>
</evidence>
<dbReference type="InterPro" id="IPR036388">
    <property type="entry name" value="WH-like_DNA-bd_sf"/>
</dbReference>
<keyword evidence="7 10" id="KW-0238">DNA-binding</keyword>
<dbReference type="Pfam" id="PF16159">
    <property type="entry name" value="FOXP-CC"/>
    <property type="match status" value="1"/>
</dbReference>
<evidence type="ECO:0000313" key="14">
    <source>
        <dbReference type="Proteomes" id="UP000606274"/>
    </source>
</evidence>
<feature type="region of interest" description="Disordered" evidence="11">
    <location>
        <begin position="599"/>
        <end position="628"/>
    </location>
</feature>
<dbReference type="PANTHER" id="PTHR45796">
    <property type="entry name" value="FORKHEAD BOX P, ISOFORM C"/>
    <property type="match status" value="1"/>
</dbReference>
<evidence type="ECO:0000256" key="3">
    <source>
        <dbReference type="ARBA" id="ARBA00022723"/>
    </source>
</evidence>
<dbReference type="GO" id="GO:0005634">
    <property type="term" value="C:nucleus"/>
    <property type="evidence" value="ECO:0007669"/>
    <property type="project" value="UniProtKB-SubCell"/>
</dbReference>
<evidence type="ECO:0000259" key="12">
    <source>
        <dbReference type="PROSITE" id="PS50039"/>
    </source>
</evidence>
<feature type="region of interest" description="Disordered" evidence="11">
    <location>
        <begin position="845"/>
        <end position="884"/>
    </location>
</feature>
<evidence type="ECO:0000256" key="7">
    <source>
        <dbReference type="ARBA" id="ARBA00023125"/>
    </source>
</evidence>
<dbReference type="GO" id="GO:0001227">
    <property type="term" value="F:DNA-binding transcription repressor activity, RNA polymerase II-specific"/>
    <property type="evidence" value="ECO:0007669"/>
    <property type="project" value="TreeGrafter"/>
</dbReference>
<evidence type="ECO:0000256" key="5">
    <source>
        <dbReference type="ARBA" id="ARBA00022833"/>
    </source>
</evidence>
<feature type="region of interest" description="Disordered" evidence="11">
    <location>
        <begin position="448"/>
        <end position="478"/>
    </location>
</feature>
<keyword evidence="6" id="KW-0805">Transcription regulation</keyword>
<keyword evidence="14" id="KW-1185">Reference proteome</keyword>
<evidence type="ECO:0000256" key="4">
    <source>
        <dbReference type="ARBA" id="ARBA00022771"/>
    </source>
</evidence>
<keyword evidence="3" id="KW-0479">Metal-binding</keyword>
<evidence type="ECO:0000313" key="13">
    <source>
        <dbReference type="EMBL" id="KAF7711409.1"/>
    </source>
</evidence>
<dbReference type="InterPro" id="IPR032354">
    <property type="entry name" value="FOXP-CC"/>
</dbReference>
<comment type="subcellular location">
    <subcellularLocation>
        <location evidence="1 10">Nucleus</location>
    </subcellularLocation>
</comment>
<dbReference type="AlphaFoldDB" id="A0A8T0BWD3"/>
<feature type="compositionally biased region" description="Polar residues" evidence="11">
    <location>
        <begin position="223"/>
        <end position="232"/>
    </location>
</feature>
<dbReference type="PANTHER" id="PTHR45796:SF3">
    <property type="entry name" value="FORKHEAD BOX PROTEIN P1"/>
    <property type="match status" value="1"/>
</dbReference>
<protein>
    <recommendedName>
        <fullName evidence="12">Fork-head domain-containing protein</fullName>
    </recommendedName>
</protein>
<gene>
    <name evidence="13" type="ORF">HF521_000420</name>
</gene>
<dbReference type="FunFam" id="1.10.10.10:FF:000010">
    <property type="entry name" value="Forkhead box P2 isoform B"/>
    <property type="match status" value="1"/>
</dbReference>
<accession>A0A8T0BWD3</accession>
<evidence type="ECO:0000256" key="8">
    <source>
        <dbReference type="ARBA" id="ARBA00023163"/>
    </source>
</evidence>
<evidence type="ECO:0000256" key="6">
    <source>
        <dbReference type="ARBA" id="ARBA00023015"/>
    </source>
</evidence>
<dbReference type="InterPro" id="IPR050998">
    <property type="entry name" value="FOXP"/>
</dbReference>
<keyword evidence="9 10" id="KW-0539">Nucleus</keyword>
<comment type="caution">
    <text evidence="13">The sequence shown here is derived from an EMBL/GenBank/DDBJ whole genome shotgun (WGS) entry which is preliminary data.</text>
</comment>
<dbReference type="EMBL" id="JABFDY010000001">
    <property type="protein sequence ID" value="KAF7711409.1"/>
    <property type="molecule type" value="Genomic_DNA"/>
</dbReference>
<dbReference type="InterPro" id="IPR036390">
    <property type="entry name" value="WH_DNA-bd_sf"/>
</dbReference>
<sequence>MPLARPSFQTVIRIQNNVRLNTASPCVHTCTTVRAEAHSIVKRGSSGGAVETNGSHAAVVVVVAVQIAALAAQTSSPQSGVISLFLHAAIFSHALLTRTRSRARAASSKSRRAASLFQPPRLIQKLSQKIKYQITTQITSLLAGALEEVVHLDLLHLHLEAPLLTEHEVSEGEEPSVKVFLDAEIRDKTRRLNSESCNRRQLQASESLEEGLKVMMQEAGTAEATSNGTAKQNGVAAEGGLRDIRSKSATPSSDITAANLMTLQQQQALQVARQLLLKQQHQQQQQQQQSGAIKSPKSNEKQPALQVPVSVAMMTPQVITPQQMQQILQQQVLSPQQLQLLLQQQQALMLQQQQLQDFYKKQQEQLHLQLLQQQHGSKQQSKEVSTQQLAFQQQLLQVQQLQQQHLLTLQRQGLLSIQANQNLPLHAFTQGVIPAELQQLWKEVTSTHVKEENSASNNSHRGLDLSSASPVPPKSNILNQHAMTNGQYSSHALKRESSVLDEHTHHSHPLYAHGVCKWPGCEAVFEDFQSFLKHMNNEHALDDRSTAQCRVQMQVVQQLELQLAKDKERLQAMMTHLHVKSTEPKPCPQPLNLVSNATLSKTAPGASPPLSLPQTPTTPTTPLTPLSQTHSVITPTSLHSVGHIRRRYSDKYSMPISPDIVQNKEFYMNTDVRPPFTYASLIRQAILESPEKQLTLNEIYNWFTRMFAYFRRNAATWKNAVRHNLSLHKCFVRVENVKGAVWTVDELEFQKRRPQKISGSPALVKNIQTSLGYGPVLPASFQASLAENSLPLYTTASIGSPTLNSLANAIREEMNGAMDHGNSNGSDSSPGRSPLLAMHHISVKEEPLDPEEHEGPLSLVTTNHSPDFDHHRDYEDDHGNEDML</sequence>
<keyword evidence="5" id="KW-0862">Zinc</keyword>
<keyword evidence="4" id="KW-0863">Zinc-finger</keyword>
<keyword evidence="2" id="KW-0678">Repressor</keyword>
<dbReference type="SUPFAM" id="SSF46785">
    <property type="entry name" value="Winged helix' DNA-binding domain"/>
    <property type="match status" value="1"/>
</dbReference>
<dbReference type="InterPro" id="IPR001766">
    <property type="entry name" value="Fork_head_dom"/>
</dbReference>
<dbReference type="GO" id="GO:0000978">
    <property type="term" value="F:RNA polymerase II cis-regulatory region sequence-specific DNA binding"/>
    <property type="evidence" value="ECO:0007669"/>
    <property type="project" value="TreeGrafter"/>
</dbReference>
<feature type="DNA-binding region" description="Fork-head" evidence="10">
    <location>
        <begin position="673"/>
        <end position="746"/>
    </location>
</feature>
<dbReference type="SMART" id="SM00339">
    <property type="entry name" value="FH"/>
    <property type="match status" value="1"/>
</dbReference>
<organism evidence="13 14">
    <name type="scientific">Silurus meridionalis</name>
    <name type="common">Southern catfish</name>
    <name type="synonym">Silurus soldatovi meridionalis</name>
    <dbReference type="NCBI Taxonomy" id="175797"/>
    <lineage>
        <taxon>Eukaryota</taxon>
        <taxon>Metazoa</taxon>
        <taxon>Chordata</taxon>
        <taxon>Craniata</taxon>
        <taxon>Vertebrata</taxon>
        <taxon>Euteleostomi</taxon>
        <taxon>Actinopterygii</taxon>
        <taxon>Neopterygii</taxon>
        <taxon>Teleostei</taxon>
        <taxon>Ostariophysi</taxon>
        <taxon>Siluriformes</taxon>
        <taxon>Siluridae</taxon>
        <taxon>Silurus</taxon>
    </lineage>
</organism>
<dbReference type="CDD" id="cd20065">
    <property type="entry name" value="FH_FOXP2"/>
    <property type="match status" value="1"/>
</dbReference>
<dbReference type="Pfam" id="PF00250">
    <property type="entry name" value="Forkhead"/>
    <property type="match status" value="1"/>
</dbReference>
<dbReference type="PROSITE" id="PS00658">
    <property type="entry name" value="FORK_HEAD_2"/>
    <property type="match status" value="1"/>
</dbReference>
<evidence type="ECO:0000256" key="11">
    <source>
        <dbReference type="SAM" id="MobiDB-lite"/>
    </source>
</evidence>
<dbReference type="InterPro" id="IPR030456">
    <property type="entry name" value="TF_fork_head_CS_2"/>
</dbReference>
<feature type="region of interest" description="Disordered" evidence="11">
    <location>
        <begin position="222"/>
        <end position="250"/>
    </location>
</feature>
<name>A0A8T0BWD3_SILME</name>
<evidence type="ECO:0000256" key="1">
    <source>
        <dbReference type="ARBA" id="ARBA00004123"/>
    </source>
</evidence>
<dbReference type="PRINTS" id="PR00053">
    <property type="entry name" value="FORKHEAD"/>
</dbReference>
<feature type="compositionally biased region" description="Low complexity" evidence="11">
    <location>
        <begin position="612"/>
        <end position="628"/>
    </location>
</feature>
<reference evidence="13" key="1">
    <citation type="submission" date="2020-08" db="EMBL/GenBank/DDBJ databases">
        <title>Chromosome-level assembly of Southern catfish (Silurus meridionalis) provides insights into visual adaptation to the nocturnal and benthic lifestyles.</title>
        <authorList>
            <person name="Zhang Y."/>
            <person name="Wang D."/>
            <person name="Peng Z."/>
        </authorList>
    </citation>
    <scope>NUCLEOTIDE SEQUENCE</scope>
    <source>
        <strain evidence="13">SWU-2019-XX</strain>
        <tissue evidence="13">Muscle</tissue>
    </source>
</reference>
<dbReference type="PROSITE" id="PS50039">
    <property type="entry name" value="FORK_HEAD_3"/>
    <property type="match status" value="1"/>
</dbReference>
<keyword evidence="8" id="KW-0804">Transcription</keyword>
<dbReference type="Gene3D" id="1.10.10.10">
    <property type="entry name" value="Winged helix-like DNA-binding domain superfamily/Winged helix DNA-binding domain"/>
    <property type="match status" value="1"/>
</dbReference>